<comment type="caution">
    <text evidence="2">The sequence shown here is derived from an EMBL/GenBank/DDBJ whole genome shotgun (WGS) entry which is preliminary data.</text>
</comment>
<name>A0ABP4QQM3_9ACTN</name>
<gene>
    <name evidence="2" type="ORF">GCM10009744_01980</name>
</gene>
<dbReference type="Proteomes" id="UP001501319">
    <property type="component" value="Unassembled WGS sequence"/>
</dbReference>
<protein>
    <submittedName>
        <fullName evidence="2">Uncharacterized protein</fullName>
    </submittedName>
</protein>
<evidence type="ECO:0000256" key="1">
    <source>
        <dbReference type="SAM" id="MobiDB-lite"/>
    </source>
</evidence>
<dbReference type="EMBL" id="BAAANE010000001">
    <property type="protein sequence ID" value="GAA1618938.1"/>
    <property type="molecule type" value="Genomic_DNA"/>
</dbReference>
<sequence length="85" mass="8655">MVAARRLHSGGPGVPTDRKSSPPRPANPRHAACTIGRITGSGDYYLFVGTGPAPRHAADMYGARAAVAAAVSVAVSVAVRVTSRS</sequence>
<reference evidence="3" key="1">
    <citation type="journal article" date="2019" name="Int. J. Syst. Evol. Microbiol.">
        <title>The Global Catalogue of Microorganisms (GCM) 10K type strain sequencing project: providing services to taxonomists for standard genome sequencing and annotation.</title>
        <authorList>
            <consortium name="The Broad Institute Genomics Platform"/>
            <consortium name="The Broad Institute Genome Sequencing Center for Infectious Disease"/>
            <person name="Wu L."/>
            <person name="Ma J."/>
        </authorList>
    </citation>
    <scope>NUCLEOTIDE SEQUENCE [LARGE SCALE GENOMIC DNA]</scope>
    <source>
        <strain evidence="3">JCM 14306</strain>
    </source>
</reference>
<keyword evidence="3" id="KW-1185">Reference proteome</keyword>
<evidence type="ECO:0000313" key="3">
    <source>
        <dbReference type="Proteomes" id="UP001501319"/>
    </source>
</evidence>
<accession>A0ABP4QQM3</accession>
<feature type="region of interest" description="Disordered" evidence="1">
    <location>
        <begin position="1"/>
        <end position="30"/>
    </location>
</feature>
<proteinExistence type="predicted"/>
<organism evidence="2 3">
    <name type="scientific">Kribbella alba</name>
    <dbReference type="NCBI Taxonomy" id="190197"/>
    <lineage>
        <taxon>Bacteria</taxon>
        <taxon>Bacillati</taxon>
        <taxon>Actinomycetota</taxon>
        <taxon>Actinomycetes</taxon>
        <taxon>Propionibacteriales</taxon>
        <taxon>Kribbellaceae</taxon>
        <taxon>Kribbella</taxon>
    </lineage>
</organism>
<evidence type="ECO:0000313" key="2">
    <source>
        <dbReference type="EMBL" id="GAA1618938.1"/>
    </source>
</evidence>